<dbReference type="PANTHER" id="PTHR24223">
    <property type="entry name" value="ATP-BINDING CASSETTE SUB-FAMILY C"/>
    <property type="match status" value="1"/>
</dbReference>
<keyword evidence="8 13" id="KW-1133">Transmembrane helix</keyword>
<dbReference type="GO" id="GO:0016887">
    <property type="term" value="F:ATP hydrolysis activity"/>
    <property type="evidence" value="ECO:0007669"/>
    <property type="project" value="InterPro"/>
</dbReference>
<keyword evidence="5" id="KW-0677">Repeat</keyword>
<dbReference type="InterPro" id="IPR017871">
    <property type="entry name" value="ABC_transporter-like_CS"/>
</dbReference>
<dbReference type="InterPro" id="IPR050173">
    <property type="entry name" value="ABC_transporter_C-like"/>
</dbReference>
<dbReference type="EMBL" id="CAQQ02391780">
    <property type="status" value="NOT_ANNOTATED_CDS"/>
    <property type="molecule type" value="Genomic_DNA"/>
</dbReference>
<dbReference type="SMART" id="SM00382">
    <property type="entry name" value="AAA"/>
    <property type="match status" value="1"/>
</dbReference>
<keyword evidence="17" id="KW-1185">Reference proteome</keyword>
<dbReference type="EnsemblMetazoa" id="MESCA001616-RA">
    <property type="protein sequence ID" value="MESCA001616-PA"/>
    <property type="gene ID" value="MESCA001616"/>
</dbReference>
<feature type="transmembrane region" description="Helical" evidence="13">
    <location>
        <begin position="12"/>
        <end position="31"/>
    </location>
</feature>
<feature type="transmembrane region" description="Helical" evidence="13">
    <location>
        <begin position="520"/>
        <end position="540"/>
    </location>
</feature>
<dbReference type="InterPro" id="IPR011527">
    <property type="entry name" value="ABC1_TM_dom"/>
</dbReference>
<evidence type="ECO:0000259" key="15">
    <source>
        <dbReference type="PROSITE" id="PS50929"/>
    </source>
</evidence>
<feature type="region of interest" description="Disordered" evidence="12">
    <location>
        <begin position="564"/>
        <end position="584"/>
    </location>
</feature>
<evidence type="ECO:0000256" key="6">
    <source>
        <dbReference type="ARBA" id="ARBA00022741"/>
    </source>
</evidence>
<dbReference type="InterPro" id="IPR056227">
    <property type="entry name" value="TMD0_ABC"/>
</dbReference>
<keyword evidence="6" id="KW-0547">Nucleotide-binding</keyword>
<comment type="subcellular location">
    <subcellularLocation>
        <location evidence="1">Vacuole membrane</location>
        <topology evidence="1">Multi-pass membrane protein</topology>
    </subcellularLocation>
</comment>
<dbReference type="EC" id="7.6.2.3" evidence="10"/>
<keyword evidence="9 13" id="KW-0472">Membrane</keyword>
<proteinExistence type="inferred from homology"/>
<dbReference type="Gene3D" id="1.20.1560.10">
    <property type="entry name" value="ABC transporter type 1, transmembrane domain"/>
    <property type="match status" value="1"/>
</dbReference>
<dbReference type="PROSITE" id="PS50929">
    <property type="entry name" value="ABC_TM1F"/>
    <property type="match status" value="1"/>
</dbReference>
<evidence type="ECO:0000259" key="14">
    <source>
        <dbReference type="PROSITE" id="PS50893"/>
    </source>
</evidence>
<feature type="region of interest" description="Disordered" evidence="12">
    <location>
        <begin position="845"/>
        <end position="881"/>
    </location>
</feature>
<reference evidence="16" key="2">
    <citation type="submission" date="2015-06" db="UniProtKB">
        <authorList>
            <consortium name="EnsemblMetazoa"/>
        </authorList>
    </citation>
    <scope>IDENTIFICATION</scope>
</reference>
<keyword evidence="3" id="KW-0813">Transport</keyword>
<evidence type="ECO:0000256" key="5">
    <source>
        <dbReference type="ARBA" id="ARBA00022737"/>
    </source>
</evidence>
<evidence type="ECO:0000256" key="12">
    <source>
        <dbReference type="SAM" id="MobiDB-lite"/>
    </source>
</evidence>
<protein>
    <recommendedName>
        <fullName evidence="10">ABC-type glutathione-S-conjugate transporter</fullName>
        <ecNumber evidence="10">7.6.2.3</ecNumber>
    </recommendedName>
</protein>
<evidence type="ECO:0000256" key="10">
    <source>
        <dbReference type="ARBA" id="ARBA00024220"/>
    </source>
</evidence>
<dbReference type="InterPro" id="IPR027417">
    <property type="entry name" value="P-loop_NTPase"/>
</dbReference>
<feature type="transmembrane region" description="Helical" evidence="13">
    <location>
        <begin position="242"/>
        <end position="263"/>
    </location>
</feature>
<dbReference type="InterPro" id="IPR003439">
    <property type="entry name" value="ABC_transporter-like_ATP-bd"/>
</dbReference>
<dbReference type="CDD" id="cd18595">
    <property type="entry name" value="ABC_6TM_MRP1_2_3_6_D1_like"/>
    <property type="match status" value="1"/>
</dbReference>
<dbReference type="PROSITE" id="PS00211">
    <property type="entry name" value="ABC_TRANSPORTER_1"/>
    <property type="match status" value="1"/>
</dbReference>
<dbReference type="SUPFAM" id="SSF90123">
    <property type="entry name" value="ABC transporter transmembrane region"/>
    <property type="match status" value="1"/>
</dbReference>
<dbReference type="InterPro" id="IPR003593">
    <property type="entry name" value="AAA+_ATPase"/>
</dbReference>
<feature type="domain" description="ABC transporter" evidence="14">
    <location>
        <begin position="576"/>
        <end position="803"/>
    </location>
</feature>
<evidence type="ECO:0000256" key="9">
    <source>
        <dbReference type="ARBA" id="ARBA00023136"/>
    </source>
</evidence>
<feature type="transmembrane region" description="Helical" evidence="13">
    <location>
        <begin position="297"/>
        <end position="322"/>
    </location>
</feature>
<dbReference type="Pfam" id="PF24357">
    <property type="entry name" value="TMD0_ABC"/>
    <property type="match status" value="1"/>
</dbReference>
<feature type="compositionally biased region" description="Polar residues" evidence="12">
    <location>
        <begin position="846"/>
        <end position="857"/>
    </location>
</feature>
<evidence type="ECO:0000256" key="2">
    <source>
        <dbReference type="ARBA" id="ARBA00009726"/>
    </source>
</evidence>
<dbReference type="GO" id="GO:0005774">
    <property type="term" value="C:vacuolar membrane"/>
    <property type="evidence" value="ECO:0007669"/>
    <property type="project" value="UniProtKB-SubCell"/>
</dbReference>
<dbReference type="FunFam" id="3.40.50.300:FF:000812">
    <property type="entry name" value="multidrug resistance-associated protein 1 isoform X15"/>
    <property type="match status" value="1"/>
</dbReference>
<keyword evidence="7" id="KW-0067">ATP-binding</keyword>
<feature type="transmembrane region" description="Helical" evidence="13">
    <location>
        <begin position="488"/>
        <end position="508"/>
    </location>
</feature>
<feature type="transmembrane region" description="Helical" evidence="13">
    <location>
        <begin position="402"/>
        <end position="420"/>
    </location>
</feature>
<dbReference type="OMA" id="ESWWACL"/>
<dbReference type="Pfam" id="PF00005">
    <property type="entry name" value="ABC_tran"/>
    <property type="match status" value="1"/>
</dbReference>
<keyword evidence="4 13" id="KW-0812">Transmembrane</keyword>
<evidence type="ECO:0000256" key="1">
    <source>
        <dbReference type="ARBA" id="ARBA00004128"/>
    </source>
</evidence>
<dbReference type="SUPFAM" id="SSF52540">
    <property type="entry name" value="P-loop containing nucleoside triphosphate hydrolases"/>
    <property type="match status" value="1"/>
</dbReference>
<evidence type="ECO:0000256" key="11">
    <source>
        <dbReference type="ARBA" id="ARBA00047523"/>
    </source>
</evidence>
<evidence type="ECO:0000256" key="7">
    <source>
        <dbReference type="ARBA" id="ARBA00022840"/>
    </source>
</evidence>
<feature type="compositionally biased region" description="Basic and acidic residues" evidence="12">
    <location>
        <begin position="864"/>
        <end position="881"/>
    </location>
</feature>
<feature type="domain" description="ABC transmembrane type-1" evidence="15">
    <location>
        <begin position="255"/>
        <end position="545"/>
    </location>
</feature>
<feature type="transmembrane region" description="Helical" evidence="13">
    <location>
        <begin position="124"/>
        <end position="143"/>
    </location>
</feature>
<evidence type="ECO:0000313" key="16">
    <source>
        <dbReference type="EnsemblMetazoa" id="MESCA001616-PA"/>
    </source>
</evidence>
<dbReference type="HOGENOM" id="CLU_000604_27_3_1"/>
<dbReference type="PANTHER" id="PTHR24223:SF443">
    <property type="entry name" value="MULTIDRUG-RESISTANCE LIKE PROTEIN 1, ISOFORM I"/>
    <property type="match status" value="1"/>
</dbReference>
<dbReference type="Proteomes" id="UP000015102">
    <property type="component" value="Unassembled WGS sequence"/>
</dbReference>
<dbReference type="InterPro" id="IPR036640">
    <property type="entry name" value="ABC1_TM_sf"/>
</dbReference>
<dbReference type="Gene3D" id="3.40.50.300">
    <property type="entry name" value="P-loop containing nucleotide triphosphate hydrolases"/>
    <property type="match status" value="1"/>
</dbReference>
<comment type="catalytic activity">
    <reaction evidence="11">
        <text>leukotriene C4(in) + ATP + H2O = leukotriene C4(out) + ADP + phosphate + H(+)</text>
        <dbReference type="Rhea" id="RHEA:38963"/>
        <dbReference type="ChEBI" id="CHEBI:15377"/>
        <dbReference type="ChEBI" id="CHEBI:15378"/>
        <dbReference type="ChEBI" id="CHEBI:30616"/>
        <dbReference type="ChEBI" id="CHEBI:43474"/>
        <dbReference type="ChEBI" id="CHEBI:57973"/>
        <dbReference type="ChEBI" id="CHEBI:456216"/>
    </reaction>
    <physiologicalReaction direction="left-to-right" evidence="11">
        <dbReference type="Rhea" id="RHEA:38964"/>
    </physiologicalReaction>
</comment>
<evidence type="ECO:0000256" key="4">
    <source>
        <dbReference type="ARBA" id="ARBA00022692"/>
    </source>
</evidence>
<feature type="transmembrane region" description="Helical" evidence="13">
    <location>
        <begin position="51"/>
        <end position="71"/>
    </location>
</feature>
<dbReference type="Pfam" id="PF00664">
    <property type="entry name" value="ABC_membrane"/>
    <property type="match status" value="1"/>
</dbReference>
<dbReference type="GO" id="GO:0015431">
    <property type="term" value="F:ABC-type glutathione S-conjugate transporter activity"/>
    <property type="evidence" value="ECO:0007669"/>
    <property type="project" value="UniProtKB-EC"/>
</dbReference>
<dbReference type="PROSITE" id="PS50893">
    <property type="entry name" value="ABC_TRANSPORTER_2"/>
    <property type="match status" value="1"/>
</dbReference>
<name>T1GE58_MEGSC</name>
<evidence type="ECO:0000313" key="17">
    <source>
        <dbReference type="Proteomes" id="UP000015102"/>
    </source>
</evidence>
<dbReference type="STRING" id="36166.T1GE58"/>
<feature type="transmembrane region" description="Helical" evidence="13">
    <location>
        <begin position="78"/>
        <end position="95"/>
    </location>
</feature>
<dbReference type="FunFam" id="1.20.1560.10:FF:000041">
    <property type="entry name" value="Multidrug-Resistance like protein 1, isoform C"/>
    <property type="match status" value="1"/>
</dbReference>
<evidence type="ECO:0000256" key="8">
    <source>
        <dbReference type="ARBA" id="ARBA00022989"/>
    </source>
</evidence>
<comment type="similarity">
    <text evidence="2">Belongs to the ABC transporter superfamily. ABCC family. Conjugate transporter (TC 3.A.1.208) subfamily.</text>
</comment>
<organism evidence="16 17">
    <name type="scientific">Megaselia scalaris</name>
    <name type="common">Humpbacked fly</name>
    <name type="synonym">Phora scalaris</name>
    <dbReference type="NCBI Taxonomy" id="36166"/>
    <lineage>
        <taxon>Eukaryota</taxon>
        <taxon>Metazoa</taxon>
        <taxon>Ecdysozoa</taxon>
        <taxon>Arthropoda</taxon>
        <taxon>Hexapoda</taxon>
        <taxon>Insecta</taxon>
        <taxon>Pterygota</taxon>
        <taxon>Neoptera</taxon>
        <taxon>Endopterygota</taxon>
        <taxon>Diptera</taxon>
        <taxon>Brachycera</taxon>
        <taxon>Muscomorpha</taxon>
        <taxon>Platypezoidea</taxon>
        <taxon>Phoridae</taxon>
        <taxon>Megaseliini</taxon>
        <taxon>Megaselia</taxon>
    </lineage>
</organism>
<dbReference type="CDD" id="cd03250">
    <property type="entry name" value="ABCC_MRP_domain1"/>
    <property type="match status" value="1"/>
</dbReference>
<accession>T1GE58</accession>
<reference evidence="17" key="1">
    <citation type="submission" date="2013-02" db="EMBL/GenBank/DDBJ databases">
        <authorList>
            <person name="Hughes D."/>
        </authorList>
    </citation>
    <scope>NUCLEOTIDE SEQUENCE</scope>
    <source>
        <strain>Durham</strain>
        <strain evidence="17">NC isolate 2 -- Noor lab</strain>
    </source>
</reference>
<sequence length="907" mass="102273">MKNSLARNIPWNIYNGVKLLINVLLIVLSTVDLVSAVSRRSNGEEIFDVDVITPIVKICTFLLAAVILFFNKKYGIQTSGVVFIFWLLLAIFSIPQCSSEVNHKSQRILRSEMGEDTSWEDYKYTSFMIYFSFVLASLVLNCFGDKKPNETKYPRGKMECPENSASFLSRLTFSWFDRMAWNGYRKPLEEKDLWDLRPVDASKEKNKVDKTFVSTSAKFAKEENKVYFENPKSTKSKKDSSILPSICKSFGGVFLFGSFLKLINDLLMFASPQILKLIINFVDNKYSDDENKTESPLWHGICYSVLLFIVAALQTFVLGQYFQRMMVVGLRIRTALINAIYRKALVISNTAKKESTVGEIVNLMAVDAQRFMDLTTYLNMIWSAPLQISLAIYFLWNILGASVLAGLAVMLLMIPINGWIANRIKVLQVNQMKYKDERVKLMNEVLSGIKVLKLYAWEPSFEEQVLKIREKEIQTLRSAAYLNAGTSFLWSCAPFLVSLVTFATYVLVDEKNVLDAETAFVSLSLFNILRFPLAMLPMLITNMVQTQVSVTRINKFMNSEELDPENVQHDQKHGKNQKSNYHRSGSFSWGDNEVCIKNINIKAPKGSLVAIVGAVGSGKTSVVSAMLGEMDKLSGFVNTVGKVAYVPQQAWIRNCTLRDNILFGLPYDKKKYNQVINACALKADIDILSAGDQTEIGEKGINLSGGQKQRISLARAAYSDSDIYLFDDPLSAVDSHVGKHIFEEVIGPNGILANKTKILVTHGIVFLPQVDNIYVMKEGEISESGTYKELLDKKGAFAEFLLQHINEGEDEEDLEEIKQQLEKTSSSEEILGKLERAISRARTESLSDTSSIASQGSLRRRTKRQESEISQKEDEKKAEEGKLIEAEKAQTGGVKWEVYKHYIKVLV</sequence>
<evidence type="ECO:0000256" key="3">
    <source>
        <dbReference type="ARBA" id="ARBA00022448"/>
    </source>
</evidence>
<feature type="transmembrane region" description="Helical" evidence="13">
    <location>
        <begin position="377"/>
        <end position="396"/>
    </location>
</feature>
<dbReference type="GO" id="GO:0005524">
    <property type="term" value="F:ATP binding"/>
    <property type="evidence" value="ECO:0007669"/>
    <property type="project" value="UniProtKB-KW"/>
</dbReference>
<evidence type="ECO:0000256" key="13">
    <source>
        <dbReference type="SAM" id="Phobius"/>
    </source>
</evidence>
<dbReference type="AlphaFoldDB" id="T1GE58"/>